<reference evidence="8 9" key="1">
    <citation type="submission" date="2019-07" db="EMBL/GenBank/DDBJ databases">
        <title>Draft genome assembly of a fouling barnacle, Amphibalanus amphitrite (Darwin, 1854): The first reference genome for Thecostraca.</title>
        <authorList>
            <person name="Kim W."/>
        </authorList>
    </citation>
    <scope>NUCLEOTIDE SEQUENCE [LARGE SCALE GENOMIC DNA]</scope>
    <source>
        <strain evidence="8">SNU_AA5</strain>
        <tissue evidence="8">Soma without cirri and trophi</tissue>
    </source>
</reference>
<organism evidence="8 9">
    <name type="scientific">Amphibalanus amphitrite</name>
    <name type="common">Striped barnacle</name>
    <name type="synonym">Balanus amphitrite</name>
    <dbReference type="NCBI Taxonomy" id="1232801"/>
    <lineage>
        <taxon>Eukaryota</taxon>
        <taxon>Metazoa</taxon>
        <taxon>Ecdysozoa</taxon>
        <taxon>Arthropoda</taxon>
        <taxon>Crustacea</taxon>
        <taxon>Multicrustacea</taxon>
        <taxon>Cirripedia</taxon>
        <taxon>Thoracica</taxon>
        <taxon>Thoracicalcarea</taxon>
        <taxon>Balanomorpha</taxon>
        <taxon>Balanoidea</taxon>
        <taxon>Balanidae</taxon>
        <taxon>Amphibalaninae</taxon>
        <taxon>Amphibalanus</taxon>
    </lineage>
</organism>
<feature type="region of interest" description="Disordered" evidence="6">
    <location>
        <begin position="82"/>
        <end position="120"/>
    </location>
</feature>
<keyword evidence="9" id="KW-1185">Reference proteome</keyword>
<feature type="domain" description="C2H2-type" evidence="7">
    <location>
        <begin position="228"/>
        <end position="251"/>
    </location>
</feature>
<keyword evidence="2" id="KW-0677">Repeat</keyword>
<accession>A0A6A4V1L1</accession>
<dbReference type="InterPro" id="IPR013087">
    <property type="entry name" value="Znf_C2H2_type"/>
</dbReference>
<dbReference type="InterPro" id="IPR036236">
    <property type="entry name" value="Znf_C2H2_sf"/>
</dbReference>
<evidence type="ECO:0000313" key="8">
    <source>
        <dbReference type="EMBL" id="KAF0287783.1"/>
    </source>
</evidence>
<dbReference type="AlphaFoldDB" id="A0A6A4V1L1"/>
<dbReference type="PANTHER" id="PTHR24379">
    <property type="entry name" value="KRAB AND ZINC FINGER DOMAIN-CONTAINING"/>
    <property type="match status" value="1"/>
</dbReference>
<dbReference type="EMBL" id="VIIS01002164">
    <property type="protein sequence ID" value="KAF0287783.1"/>
    <property type="molecule type" value="Genomic_DNA"/>
</dbReference>
<keyword evidence="4" id="KW-0862">Zinc</keyword>
<sequence>MGIQLPKELQITLVTKAYQSRVLFKKKKDKQHRREEGGLGVGLDGHRLALRSARCRKYLRCGITKNKDEGYSVQAGRLGSPTKAITGPPALLALPPAPSAAAGSPPPPQQASPQARPKKSESFYSFEVDEAVHIRNGEDGRPKFVCDICQTSYQRLHSLKRHYYRTHINHKHQRLQGGHLSWPWARGGRILYCCYPCRSLYDSLPAVVEHHAAAHTGKTREAPPGKRLECDKCDETFATKRDLEKHREVHACSSFACKFCDQVFPCEVRSRKRHEKIHSREARPAEAGSGQTIAKINFGGVKISVGIGNLQQLKKFQEACKEVAKTSNGTISLESDDLEALERLEDKPVG</sequence>
<dbReference type="PROSITE" id="PS50157">
    <property type="entry name" value="ZINC_FINGER_C2H2_2"/>
    <property type="match status" value="2"/>
</dbReference>
<dbReference type="PANTHER" id="PTHR24379:SF121">
    <property type="entry name" value="C2H2-TYPE DOMAIN-CONTAINING PROTEIN"/>
    <property type="match status" value="1"/>
</dbReference>
<keyword evidence="3 5" id="KW-0863">Zinc-finger</keyword>
<name>A0A6A4V1L1_AMPAM</name>
<dbReference type="Gene3D" id="3.30.160.60">
    <property type="entry name" value="Classic Zinc Finger"/>
    <property type="match status" value="1"/>
</dbReference>
<dbReference type="Pfam" id="PF00096">
    <property type="entry name" value="zf-C2H2"/>
    <property type="match status" value="1"/>
</dbReference>
<feature type="domain" description="C2H2-type" evidence="7">
    <location>
        <begin position="144"/>
        <end position="172"/>
    </location>
</feature>
<comment type="caution">
    <text evidence="8">The sequence shown here is derived from an EMBL/GenBank/DDBJ whole genome shotgun (WGS) entry which is preliminary data.</text>
</comment>
<feature type="compositionally biased region" description="Low complexity" evidence="6">
    <location>
        <begin position="87"/>
        <end position="103"/>
    </location>
</feature>
<evidence type="ECO:0000256" key="3">
    <source>
        <dbReference type="ARBA" id="ARBA00022771"/>
    </source>
</evidence>
<evidence type="ECO:0000256" key="6">
    <source>
        <dbReference type="SAM" id="MobiDB-lite"/>
    </source>
</evidence>
<evidence type="ECO:0000259" key="7">
    <source>
        <dbReference type="PROSITE" id="PS50157"/>
    </source>
</evidence>
<dbReference type="PROSITE" id="PS00028">
    <property type="entry name" value="ZINC_FINGER_C2H2_1"/>
    <property type="match status" value="3"/>
</dbReference>
<evidence type="ECO:0000313" key="9">
    <source>
        <dbReference type="Proteomes" id="UP000440578"/>
    </source>
</evidence>
<dbReference type="SMART" id="SM00355">
    <property type="entry name" value="ZnF_C2H2"/>
    <property type="match status" value="4"/>
</dbReference>
<dbReference type="GO" id="GO:0008270">
    <property type="term" value="F:zinc ion binding"/>
    <property type="evidence" value="ECO:0007669"/>
    <property type="project" value="UniProtKB-KW"/>
</dbReference>
<proteinExistence type="predicted"/>
<evidence type="ECO:0000256" key="5">
    <source>
        <dbReference type="PROSITE-ProRule" id="PRU00042"/>
    </source>
</evidence>
<dbReference type="OrthoDB" id="6344893at2759"/>
<dbReference type="SUPFAM" id="SSF57667">
    <property type="entry name" value="beta-beta-alpha zinc fingers"/>
    <property type="match status" value="1"/>
</dbReference>
<dbReference type="Proteomes" id="UP000440578">
    <property type="component" value="Unassembled WGS sequence"/>
</dbReference>
<protein>
    <submittedName>
        <fullName evidence="8">Protein suppressor of hairy wing</fullName>
    </submittedName>
</protein>
<gene>
    <name evidence="8" type="primary">su(Hw)_2</name>
    <name evidence="8" type="ORF">FJT64_001423</name>
</gene>
<evidence type="ECO:0000256" key="4">
    <source>
        <dbReference type="ARBA" id="ARBA00022833"/>
    </source>
</evidence>
<evidence type="ECO:0000256" key="2">
    <source>
        <dbReference type="ARBA" id="ARBA00022737"/>
    </source>
</evidence>
<keyword evidence="1" id="KW-0479">Metal-binding</keyword>
<evidence type="ECO:0000256" key="1">
    <source>
        <dbReference type="ARBA" id="ARBA00022723"/>
    </source>
</evidence>